<evidence type="ECO:0000313" key="4">
    <source>
        <dbReference type="Proteomes" id="UP001551695"/>
    </source>
</evidence>
<dbReference type="PANTHER" id="PTHR43854:SF1">
    <property type="entry name" value="INDOLEPYRUVATE OXIDOREDUCTASE SUBUNIT IORB"/>
    <property type="match status" value="1"/>
</dbReference>
<dbReference type="SUPFAM" id="SSF53323">
    <property type="entry name" value="Pyruvate-ferredoxin oxidoreductase, PFOR, domain III"/>
    <property type="match status" value="1"/>
</dbReference>
<evidence type="ECO:0000313" key="3">
    <source>
        <dbReference type="EMBL" id="MEV0710133.1"/>
    </source>
</evidence>
<dbReference type="InterPro" id="IPR002869">
    <property type="entry name" value="Pyrv_flavodox_OxRed_cen"/>
</dbReference>
<reference evidence="3 4" key="1">
    <citation type="submission" date="2024-06" db="EMBL/GenBank/DDBJ databases">
        <title>The Natural Products Discovery Center: Release of the First 8490 Sequenced Strains for Exploring Actinobacteria Biosynthetic Diversity.</title>
        <authorList>
            <person name="Kalkreuter E."/>
            <person name="Kautsar S.A."/>
            <person name="Yang D."/>
            <person name="Bader C.D."/>
            <person name="Teijaro C.N."/>
            <person name="Fluegel L."/>
            <person name="Davis C.M."/>
            <person name="Simpson J.R."/>
            <person name="Lauterbach L."/>
            <person name="Steele A.D."/>
            <person name="Gui C."/>
            <person name="Meng S."/>
            <person name="Li G."/>
            <person name="Viehrig K."/>
            <person name="Ye F."/>
            <person name="Su P."/>
            <person name="Kiefer A.F."/>
            <person name="Nichols A."/>
            <person name="Cepeda A.J."/>
            <person name="Yan W."/>
            <person name="Fan B."/>
            <person name="Jiang Y."/>
            <person name="Adhikari A."/>
            <person name="Zheng C.-J."/>
            <person name="Schuster L."/>
            <person name="Cowan T.M."/>
            <person name="Smanski M.J."/>
            <person name="Chevrette M.G."/>
            <person name="De Carvalho L.P.S."/>
            <person name="Shen B."/>
        </authorList>
    </citation>
    <scope>NUCLEOTIDE SEQUENCE [LARGE SCALE GENOMIC DNA]</scope>
    <source>
        <strain evidence="3 4">NPDC050403</strain>
    </source>
</reference>
<name>A0ABV3FXR2_9NOCA</name>
<dbReference type="EMBL" id="JBFAKC010000009">
    <property type="protein sequence ID" value="MEV0710133.1"/>
    <property type="molecule type" value="Genomic_DNA"/>
</dbReference>
<dbReference type="Gene3D" id="3.40.920.10">
    <property type="entry name" value="Pyruvate-ferredoxin oxidoreductase, PFOR, domain III"/>
    <property type="match status" value="1"/>
</dbReference>
<dbReference type="InterPro" id="IPR052198">
    <property type="entry name" value="IorB_Oxidoreductase"/>
</dbReference>
<evidence type="ECO:0000256" key="1">
    <source>
        <dbReference type="ARBA" id="ARBA00023002"/>
    </source>
</evidence>
<proteinExistence type="predicted"/>
<sequence>MATAAATMRVTGVGGTGVVTVAQVLAAAGARAGLKVTGLDQLGLAQKGGAVVSDVRLSTSAIAGSNKIGPGGCDLYLGCDALVAASQQNLAVIAPDRTYAVVSTSVTPTGTMVTDTRTEYPSRQTLVDRIEWAGSRPENIFVDARAQLGALGEDQYANIFLLGAAVQAGVLPIAPEHIEWALELNGVQVSRNLDAFRLGRRYVTEVWAGSGDTARPDAVVLTA</sequence>
<dbReference type="PANTHER" id="PTHR43854">
    <property type="entry name" value="INDOLEPYRUVATE OXIDOREDUCTASE SUBUNIT IORB"/>
    <property type="match status" value="1"/>
</dbReference>
<gene>
    <name evidence="3" type="ORF">AB0I48_21430</name>
</gene>
<evidence type="ECO:0000259" key="2">
    <source>
        <dbReference type="Pfam" id="PF01558"/>
    </source>
</evidence>
<comment type="caution">
    <text evidence="3">The sequence shown here is derived from an EMBL/GenBank/DDBJ whole genome shotgun (WGS) entry which is preliminary data.</text>
</comment>
<dbReference type="InterPro" id="IPR019752">
    <property type="entry name" value="Pyrv/ketoisovalerate_OxRed_cat"/>
</dbReference>
<organism evidence="3 4">
    <name type="scientific">Nocardia aurea</name>
    <dbReference type="NCBI Taxonomy" id="2144174"/>
    <lineage>
        <taxon>Bacteria</taxon>
        <taxon>Bacillati</taxon>
        <taxon>Actinomycetota</taxon>
        <taxon>Actinomycetes</taxon>
        <taxon>Mycobacteriales</taxon>
        <taxon>Nocardiaceae</taxon>
        <taxon>Nocardia</taxon>
    </lineage>
</organism>
<feature type="domain" description="Pyruvate/ketoisovalerate oxidoreductase catalytic" evidence="2">
    <location>
        <begin position="14"/>
        <end position="200"/>
    </location>
</feature>
<dbReference type="Pfam" id="PF01558">
    <property type="entry name" value="POR"/>
    <property type="match status" value="1"/>
</dbReference>
<keyword evidence="4" id="KW-1185">Reference proteome</keyword>
<dbReference type="Proteomes" id="UP001551695">
    <property type="component" value="Unassembled WGS sequence"/>
</dbReference>
<protein>
    <submittedName>
        <fullName evidence="3">2-oxoacid:acceptor oxidoreductase family protein</fullName>
    </submittedName>
</protein>
<keyword evidence="1" id="KW-0560">Oxidoreductase</keyword>
<accession>A0ABV3FXR2</accession>
<dbReference type="RefSeq" id="WP_357785890.1">
    <property type="nucleotide sequence ID" value="NZ_JBFAKC010000009.1"/>
</dbReference>